<gene>
    <name evidence="4" type="ORF">BN1204_008170</name>
    <name evidence="3" type="ORF">NCLIV_008170</name>
</gene>
<dbReference type="AlphaFoldDB" id="F0V9C0"/>
<evidence type="ECO:0000313" key="3">
    <source>
        <dbReference type="EMBL" id="CBZ50345.1"/>
    </source>
</evidence>
<feature type="compositionally biased region" description="Polar residues" evidence="1">
    <location>
        <begin position="30"/>
        <end position="44"/>
    </location>
</feature>
<dbReference type="VEuPathDB" id="ToxoDB:NCLIV_008170"/>
<protein>
    <recommendedName>
        <fullName evidence="2">Immune mapped protein 2 N-terminal domain-containing protein</fullName>
    </recommendedName>
</protein>
<dbReference type="RefSeq" id="XP_003880379.1">
    <property type="nucleotide sequence ID" value="XM_003880330.1"/>
</dbReference>
<evidence type="ECO:0000313" key="5">
    <source>
        <dbReference type="Proteomes" id="UP000007494"/>
    </source>
</evidence>
<keyword evidence="5" id="KW-1185">Reference proteome</keyword>
<proteinExistence type="predicted"/>
<dbReference type="Pfam" id="PF18590">
    <property type="entry name" value="IMP2_N"/>
    <property type="match status" value="1"/>
</dbReference>
<dbReference type="Proteomes" id="UP000007494">
    <property type="component" value="Chromosome III"/>
</dbReference>
<evidence type="ECO:0000313" key="4">
    <source>
        <dbReference type="EMBL" id="CEL64952.1"/>
    </source>
</evidence>
<reference evidence="5" key="3">
    <citation type="journal article" date="2012" name="PLoS Pathog.">
        <title>Comparative genomics of the apicomplexan parasites Toxoplasma gondii and Neospora caninum: Coccidia differing in host range and transmission strategy.</title>
        <authorList>
            <person name="Reid A.J."/>
            <person name="Vermont S.J."/>
            <person name="Cotton J.A."/>
            <person name="Harris D."/>
            <person name="Hill-Cawthorne G.A."/>
            <person name="Konen-Waisman S."/>
            <person name="Latham S.M."/>
            <person name="Mourier T."/>
            <person name="Norton R."/>
            <person name="Quail M.A."/>
            <person name="Sanders M."/>
            <person name="Shanmugam D."/>
            <person name="Sohal A."/>
            <person name="Wasmuth J.D."/>
            <person name="Brunk B."/>
            <person name="Grigg M.E."/>
            <person name="Howard J.C."/>
            <person name="Parkinson J."/>
            <person name="Roos D.S."/>
            <person name="Trees A.J."/>
            <person name="Berriman M."/>
            <person name="Pain A."/>
            <person name="Wastling J.M."/>
        </authorList>
    </citation>
    <scope>NUCLEOTIDE SEQUENCE [LARGE SCALE GENOMIC DNA]</scope>
    <source>
        <strain evidence="5">Liverpool</strain>
    </source>
</reference>
<organism evidence="3 5">
    <name type="scientific">Neospora caninum (strain Liverpool)</name>
    <dbReference type="NCBI Taxonomy" id="572307"/>
    <lineage>
        <taxon>Eukaryota</taxon>
        <taxon>Sar</taxon>
        <taxon>Alveolata</taxon>
        <taxon>Apicomplexa</taxon>
        <taxon>Conoidasida</taxon>
        <taxon>Coccidia</taxon>
        <taxon>Eucoccidiorida</taxon>
        <taxon>Eimeriorina</taxon>
        <taxon>Sarcocystidae</taxon>
        <taxon>Neospora</taxon>
    </lineage>
</organism>
<feature type="region of interest" description="Disordered" evidence="1">
    <location>
        <begin position="1"/>
        <end position="57"/>
    </location>
</feature>
<evidence type="ECO:0000256" key="1">
    <source>
        <dbReference type="SAM" id="MobiDB-lite"/>
    </source>
</evidence>
<sequence length="225" mass="25041">MAETEPGSCGLSLEVSVRRDDTREMEESAPESSLDSAGAPNNESDMLVPPPVRSRRRSTVLGPENAGLYLMFDVAQKKWVGQWSSGVMENVVAFMRPTVKVPQFKYTKNEKVLLKSGNVPMRDERKDFLEGLCLFVKLAKEYRGDFLIISKSDLDERNVVLLGLSERQEIRHFNTEDVFYSAKDLLAAAIVPASSISFKAKTMDVPIFVGLAERDGGFAVSFVTH</sequence>
<name>F0V9C0_NEOCL</name>
<accession>F0V9C0</accession>
<feature type="domain" description="Immune mapped protein 2 N-terminal" evidence="2">
    <location>
        <begin position="79"/>
        <end position="148"/>
    </location>
</feature>
<reference evidence="3" key="2">
    <citation type="submission" date="2011-03" db="EMBL/GenBank/DDBJ databases">
        <title>Comparative genomics and transcriptomics of Neospora caninum and Toxoplasma gondii.</title>
        <authorList>
            <person name="Reid A.J."/>
            <person name="Sohal A."/>
            <person name="Harris D."/>
            <person name="Quail M."/>
            <person name="Sanders M."/>
            <person name="Berriman M."/>
            <person name="Wastling J.M."/>
            <person name="Pain A."/>
        </authorList>
    </citation>
    <scope>NUCLEOTIDE SEQUENCE</scope>
    <source>
        <strain evidence="3">Liverpool</strain>
    </source>
</reference>
<dbReference type="InterPro" id="IPR040955">
    <property type="entry name" value="IMP2_N"/>
</dbReference>
<dbReference type="EMBL" id="FR823383">
    <property type="protein sequence ID" value="CBZ50345.1"/>
    <property type="molecule type" value="Genomic_DNA"/>
</dbReference>
<dbReference type="eggNOG" id="ENOG502QZK0">
    <property type="taxonomic scope" value="Eukaryota"/>
</dbReference>
<dbReference type="GeneID" id="13441371"/>
<dbReference type="OrthoDB" id="354328at2759"/>
<dbReference type="InParanoid" id="F0V9C0"/>
<dbReference type="OMA" id="HFNTEDV"/>
<dbReference type="EMBL" id="LN714477">
    <property type="protein sequence ID" value="CEL64952.1"/>
    <property type="molecule type" value="Genomic_DNA"/>
</dbReference>
<evidence type="ECO:0000259" key="2">
    <source>
        <dbReference type="Pfam" id="PF18590"/>
    </source>
</evidence>
<feature type="compositionally biased region" description="Basic and acidic residues" evidence="1">
    <location>
        <begin position="16"/>
        <end position="26"/>
    </location>
</feature>
<reference evidence="3" key="1">
    <citation type="submission" date="2011-02" db="EMBL/GenBank/DDBJ databases">
        <authorList>
            <person name="Aslett M."/>
        </authorList>
    </citation>
    <scope>NUCLEOTIDE SEQUENCE</scope>
    <source>
        <strain evidence="3">Liverpool</strain>
    </source>
</reference>
<reference evidence="4" key="4">
    <citation type="journal article" date="2015" name="PLoS ONE">
        <title>Comprehensive Evaluation of Toxoplasma gondii VEG and Neospora caninum LIV Genomes with Tachyzoite Stage Transcriptome and Proteome Defines Novel Transcript Features.</title>
        <authorList>
            <person name="Ramaprasad A."/>
            <person name="Mourier T."/>
            <person name="Naeem R."/>
            <person name="Malas T.B."/>
            <person name="Moussa E."/>
            <person name="Panigrahi A."/>
            <person name="Vermont S.J."/>
            <person name="Otto T.D."/>
            <person name="Wastling J."/>
            <person name="Pain A."/>
        </authorList>
    </citation>
    <scope>NUCLEOTIDE SEQUENCE</scope>
    <source>
        <strain evidence="4">Liverpool</strain>
    </source>
</reference>